<dbReference type="Proteomes" id="UP000077755">
    <property type="component" value="Chromosome 6"/>
</dbReference>
<organism evidence="2 3">
    <name type="scientific">Daucus carota subsp. sativus</name>
    <name type="common">Carrot</name>
    <dbReference type="NCBI Taxonomy" id="79200"/>
    <lineage>
        <taxon>Eukaryota</taxon>
        <taxon>Viridiplantae</taxon>
        <taxon>Streptophyta</taxon>
        <taxon>Embryophyta</taxon>
        <taxon>Tracheophyta</taxon>
        <taxon>Spermatophyta</taxon>
        <taxon>Magnoliopsida</taxon>
        <taxon>eudicotyledons</taxon>
        <taxon>Gunneridae</taxon>
        <taxon>Pentapetalae</taxon>
        <taxon>asterids</taxon>
        <taxon>campanulids</taxon>
        <taxon>Apiales</taxon>
        <taxon>Apiaceae</taxon>
        <taxon>Apioideae</taxon>
        <taxon>Scandiceae</taxon>
        <taxon>Daucinae</taxon>
        <taxon>Daucus</taxon>
        <taxon>Daucus sect. Daucus</taxon>
    </lineage>
</organism>
<proteinExistence type="predicted"/>
<evidence type="ECO:0000313" key="3">
    <source>
        <dbReference type="Proteomes" id="UP000077755"/>
    </source>
</evidence>
<gene>
    <name evidence="2" type="ORF">DCAR_0626293</name>
</gene>
<evidence type="ECO:0000313" key="2">
    <source>
        <dbReference type="EMBL" id="WOH06864.1"/>
    </source>
</evidence>
<protein>
    <submittedName>
        <fullName evidence="2">Uncharacterized protein</fullName>
    </submittedName>
</protein>
<dbReference type="PANTHER" id="PTHR33924">
    <property type="entry name" value="CATION-TRANSPORTING ATPASE"/>
    <property type="match status" value="1"/>
</dbReference>
<keyword evidence="3" id="KW-1185">Reference proteome</keyword>
<dbReference type="PANTHER" id="PTHR33924:SF5">
    <property type="entry name" value="CATION-TRANSPORTING ATPASE"/>
    <property type="match status" value="1"/>
</dbReference>
<evidence type="ECO:0000256" key="1">
    <source>
        <dbReference type="SAM" id="MobiDB-lite"/>
    </source>
</evidence>
<dbReference type="AlphaFoldDB" id="A0AAF0XHH3"/>
<reference evidence="2" key="1">
    <citation type="journal article" date="2016" name="Nat. Genet.">
        <title>A high-quality carrot genome assembly provides new insights into carotenoid accumulation and asterid genome evolution.</title>
        <authorList>
            <person name="Iorizzo M."/>
            <person name="Ellison S."/>
            <person name="Senalik D."/>
            <person name="Zeng P."/>
            <person name="Satapoomin P."/>
            <person name="Huang J."/>
            <person name="Bowman M."/>
            <person name="Iovene M."/>
            <person name="Sanseverino W."/>
            <person name="Cavagnaro P."/>
            <person name="Yildiz M."/>
            <person name="Macko-Podgorni A."/>
            <person name="Moranska E."/>
            <person name="Grzebelus E."/>
            <person name="Grzebelus D."/>
            <person name="Ashrafi H."/>
            <person name="Zheng Z."/>
            <person name="Cheng S."/>
            <person name="Spooner D."/>
            <person name="Van Deynze A."/>
            <person name="Simon P."/>
        </authorList>
    </citation>
    <scope>NUCLEOTIDE SEQUENCE</scope>
    <source>
        <tissue evidence="2">Leaf</tissue>
    </source>
</reference>
<feature type="region of interest" description="Disordered" evidence="1">
    <location>
        <begin position="75"/>
        <end position="99"/>
    </location>
</feature>
<feature type="compositionally biased region" description="Basic and acidic residues" evidence="1">
    <location>
        <begin position="80"/>
        <end position="99"/>
    </location>
</feature>
<reference evidence="2" key="2">
    <citation type="submission" date="2022-03" db="EMBL/GenBank/DDBJ databases">
        <title>Draft title - Genomic analysis of global carrot germplasm unveils the trajectory of domestication and the origin of high carotenoid orange carrot.</title>
        <authorList>
            <person name="Iorizzo M."/>
            <person name="Ellison S."/>
            <person name="Senalik D."/>
            <person name="Macko-Podgorni A."/>
            <person name="Grzebelus D."/>
            <person name="Bostan H."/>
            <person name="Rolling W."/>
            <person name="Curaba J."/>
            <person name="Simon P."/>
        </authorList>
    </citation>
    <scope>NUCLEOTIDE SEQUENCE</scope>
    <source>
        <tissue evidence="2">Leaf</tissue>
    </source>
</reference>
<name>A0AAF0XHH3_DAUCS</name>
<sequence length="494" mass="54552">MNIVINLNYFDCLLNEFVISSNIFRVMSGKKRGSAEIGERLDLEPKRVKYRDLESVFRSEGVNLYNDRYGKNKQASDLAHSAEKEASRVTEEKSGKTGKDRCQVLATPAIISPDPNANIMISGGSVSDIAQTSFGDTTKRGFDSINIRSPREIKLHHNAEDVSSSAYCDPLNTDKYNDQLKSRDTSECGNTHGPAVEKDPMTVWKQMKQNGFMSTFQGGAPVPKPRSKKIKAETIKKKLDIARRDQVDRCLESAAPSGLLNALNPGIINNVRNSRQVRSKIEALLRSAKYEDKSAFKHSSSASMALENASSLSSEDSSNQAIVSALSLKAATVASEWLELLHQDIKGRLAALQRSKKRAQAVIETELPFLVSGEFSSYKENANNRTNFSAPGPADDLHKTRWSALFNQMNKSLNEEERRLESWLSQVNAMKLHCGRGLFDSTETSAMQQLATSGIDCRPQKWSDSQEGLEVKAAAAAFYSTCSSLQSSENLASF</sequence>
<accession>A0AAF0XHH3</accession>
<dbReference type="EMBL" id="CP093348">
    <property type="protein sequence ID" value="WOH06864.1"/>
    <property type="molecule type" value="Genomic_DNA"/>
</dbReference>